<proteinExistence type="predicted"/>
<protein>
    <submittedName>
        <fullName evidence="1">Uncharacterized protein MANES_09G018800</fullName>
    </submittedName>
</protein>
<dbReference type="EMBL" id="GGEC01039700">
    <property type="protein sequence ID" value="MBX20184.1"/>
    <property type="molecule type" value="Transcribed_RNA"/>
</dbReference>
<reference evidence="1" key="1">
    <citation type="submission" date="2018-02" db="EMBL/GenBank/DDBJ databases">
        <title>Rhizophora mucronata_Transcriptome.</title>
        <authorList>
            <person name="Meera S.P."/>
            <person name="Sreeshan A."/>
            <person name="Augustine A."/>
        </authorList>
    </citation>
    <scope>NUCLEOTIDE SEQUENCE</scope>
    <source>
        <tissue evidence="1">Leaf</tissue>
    </source>
</reference>
<name>A0A2P2LQD9_RHIMU</name>
<accession>A0A2P2LQD9</accession>
<dbReference type="EMBL" id="GGEC01039701">
    <property type="protein sequence ID" value="MBX20185.1"/>
    <property type="molecule type" value="Transcribed_RNA"/>
</dbReference>
<organism evidence="1">
    <name type="scientific">Rhizophora mucronata</name>
    <name type="common">Asiatic mangrove</name>
    <dbReference type="NCBI Taxonomy" id="61149"/>
    <lineage>
        <taxon>Eukaryota</taxon>
        <taxon>Viridiplantae</taxon>
        <taxon>Streptophyta</taxon>
        <taxon>Embryophyta</taxon>
        <taxon>Tracheophyta</taxon>
        <taxon>Spermatophyta</taxon>
        <taxon>Magnoliopsida</taxon>
        <taxon>eudicotyledons</taxon>
        <taxon>Gunneridae</taxon>
        <taxon>Pentapetalae</taxon>
        <taxon>rosids</taxon>
        <taxon>fabids</taxon>
        <taxon>Malpighiales</taxon>
        <taxon>Rhizophoraceae</taxon>
        <taxon>Rhizophora</taxon>
    </lineage>
</organism>
<sequence length="117" mass="13733">MNLSQHPGNKKMTLNISKVVIRLLLKVILWKIKMKMEMQMKMKTILQPQVMMMMYQMKEKSFIFKMVQTNIKNLSKCLFVTIIKLNYLLLLVPCLWDIIHGTENLLFAMRIVQAGGS</sequence>
<evidence type="ECO:0000313" key="1">
    <source>
        <dbReference type="EMBL" id="MBX20185.1"/>
    </source>
</evidence>
<dbReference type="AlphaFoldDB" id="A0A2P2LQD9"/>